<evidence type="ECO:0000313" key="5">
    <source>
        <dbReference type="EMBL" id="TDV37784.1"/>
    </source>
</evidence>
<evidence type="ECO:0000256" key="3">
    <source>
        <dbReference type="ARBA" id="ARBA00023163"/>
    </source>
</evidence>
<keyword evidence="6" id="KW-1185">Reference proteome</keyword>
<sequence>MIKVDIRDKSPVYAAGLMTILTEGGLNVLSAKPTLKDTLSWRADVFMIDPGLVCEAEFAEFLATATRLAPVLLLVDHVDEDMSTEYATLGARGAVNRSASGAAVITAVRALADGGEFWTGAAPDLEPEPDFRDVDTLSPRELQVLGQIARGLTHGQIANRLAISTHTVDTYVKRIRSKLSIGNKAELTRAAILGTLSADATGSGNC</sequence>
<proteinExistence type="predicted"/>
<dbReference type="PROSITE" id="PS50043">
    <property type="entry name" value="HTH_LUXR_2"/>
    <property type="match status" value="1"/>
</dbReference>
<dbReference type="GO" id="GO:0003677">
    <property type="term" value="F:DNA binding"/>
    <property type="evidence" value="ECO:0007669"/>
    <property type="project" value="UniProtKB-KW"/>
</dbReference>
<dbReference type="EMBL" id="SOCP01000028">
    <property type="protein sequence ID" value="TDV37784.1"/>
    <property type="molecule type" value="Genomic_DNA"/>
</dbReference>
<keyword evidence="1" id="KW-0805">Transcription regulation</keyword>
<name>A0A4R7UUT3_9PSEU</name>
<keyword evidence="2 5" id="KW-0238">DNA-binding</keyword>
<keyword evidence="3" id="KW-0804">Transcription</keyword>
<evidence type="ECO:0000259" key="4">
    <source>
        <dbReference type="PROSITE" id="PS50043"/>
    </source>
</evidence>
<evidence type="ECO:0000256" key="1">
    <source>
        <dbReference type="ARBA" id="ARBA00023015"/>
    </source>
</evidence>
<dbReference type="Pfam" id="PF00196">
    <property type="entry name" value="GerE"/>
    <property type="match status" value="1"/>
</dbReference>
<organism evidence="5 6">
    <name type="scientific">Actinophytocola oryzae</name>
    <dbReference type="NCBI Taxonomy" id="502181"/>
    <lineage>
        <taxon>Bacteria</taxon>
        <taxon>Bacillati</taxon>
        <taxon>Actinomycetota</taxon>
        <taxon>Actinomycetes</taxon>
        <taxon>Pseudonocardiales</taxon>
        <taxon>Pseudonocardiaceae</taxon>
    </lineage>
</organism>
<reference evidence="5 6" key="1">
    <citation type="submission" date="2019-03" db="EMBL/GenBank/DDBJ databases">
        <title>Genomic Encyclopedia of Archaeal and Bacterial Type Strains, Phase II (KMG-II): from individual species to whole genera.</title>
        <authorList>
            <person name="Goeker M."/>
        </authorList>
    </citation>
    <scope>NUCLEOTIDE SEQUENCE [LARGE SCALE GENOMIC DNA]</scope>
    <source>
        <strain evidence="5 6">DSM 45499</strain>
    </source>
</reference>
<gene>
    <name evidence="5" type="ORF">CLV71_12848</name>
</gene>
<feature type="domain" description="HTH luxR-type" evidence="4">
    <location>
        <begin position="130"/>
        <end position="195"/>
    </location>
</feature>
<accession>A0A4R7UUT3</accession>
<dbReference type="PRINTS" id="PR00038">
    <property type="entry name" value="HTHLUXR"/>
</dbReference>
<dbReference type="PANTHER" id="PTHR44688:SF16">
    <property type="entry name" value="DNA-BINDING TRANSCRIPTIONAL ACTIVATOR DEVR_DOSR"/>
    <property type="match status" value="1"/>
</dbReference>
<dbReference type="CDD" id="cd06170">
    <property type="entry name" value="LuxR_C_like"/>
    <property type="match status" value="1"/>
</dbReference>
<comment type="caution">
    <text evidence="5">The sequence shown here is derived from an EMBL/GenBank/DDBJ whole genome shotgun (WGS) entry which is preliminary data.</text>
</comment>
<dbReference type="SUPFAM" id="SSF46894">
    <property type="entry name" value="C-terminal effector domain of the bipartite response regulators"/>
    <property type="match status" value="1"/>
</dbReference>
<dbReference type="SMART" id="SM00421">
    <property type="entry name" value="HTH_LUXR"/>
    <property type="match status" value="1"/>
</dbReference>
<evidence type="ECO:0000313" key="6">
    <source>
        <dbReference type="Proteomes" id="UP000294927"/>
    </source>
</evidence>
<dbReference type="Proteomes" id="UP000294927">
    <property type="component" value="Unassembled WGS sequence"/>
</dbReference>
<dbReference type="PANTHER" id="PTHR44688">
    <property type="entry name" value="DNA-BINDING TRANSCRIPTIONAL ACTIVATOR DEVR_DOSR"/>
    <property type="match status" value="1"/>
</dbReference>
<dbReference type="Gene3D" id="3.40.50.2300">
    <property type="match status" value="1"/>
</dbReference>
<dbReference type="GO" id="GO:0006355">
    <property type="term" value="P:regulation of DNA-templated transcription"/>
    <property type="evidence" value="ECO:0007669"/>
    <property type="project" value="InterPro"/>
</dbReference>
<dbReference type="AlphaFoldDB" id="A0A4R7UUT3"/>
<evidence type="ECO:0000256" key="2">
    <source>
        <dbReference type="ARBA" id="ARBA00023125"/>
    </source>
</evidence>
<protein>
    <submittedName>
        <fullName evidence="5">DNA-binding NarL/FixJ family response regulator</fullName>
    </submittedName>
</protein>
<dbReference type="InterPro" id="IPR016032">
    <property type="entry name" value="Sig_transdc_resp-reg_C-effctor"/>
</dbReference>
<dbReference type="InterPro" id="IPR000792">
    <property type="entry name" value="Tscrpt_reg_LuxR_C"/>
</dbReference>